<reference evidence="2" key="2">
    <citation type="submission" date="2025-08" db="UniProtKB">
        <authorList>
            <consortium name="Ensembl"/>
        </authorList>
    </citation>
    <scope>IDENTIFICATION</scope>
</reference>
<dbReference type="Pfam" id="PF13516">
    <property type="entry name" value="LRR_6"/>
    <property type="match status" value="6"/>
</dbReference>
<name>A0A8C0PBL0_CANLF</name>
<dbReference type="AlphaFoldDB" id="A0A8C0PBL0"/>
<dbReference type="InterPro" id="IPR001611">
    <property type="entry name" value="Leu-rich_rpt"/>
</dbReference>
<dbReference type="InterPro" id="IPR052394">
    <property type="entry name" value="LRR-containing"/>
</dbReference>
<dbReference type="PANTHER" id="PTHR24114:SF37">
    <property type="entry name" value="LEUCINE-RICH REPEAT-CONTAINING PROTEIN 74B"/>
    <property type="match status" value="1"/>
</dbReference>
<evidence type="ECO:0000313" key="2">
    <source>
        <dbReference type="Ensembl" id="ENSCAFP00030038626.1"/>
    </source>
</evidence>
<evidence type="ECO:0000313" key="3">
    <source>
        <dbReference type="Proteomes" id="UP000694429"/>
    </source>
</evidence>
<evidence type="ECO:0000256" key="1">
    <source>
        <dbReference type="SAM" id="MobiDB-lite"/>
    </source>
</evidence>
<dbReference type="SMART" id="SM00368">
    <property type="entry name" value="LRR_RI"/>
    <property type="match status" value="8"/>
</dbReference>
<dbReference type="PANTHER" id="PTHR24114">
    <property type="entry name" value="LEUCINE RICH REPEAT FAMILY PROTEIN"/>
    <property type="match status" value="1"/>
</dbReference>
<evidence type="ECO:0008006" key="4">
    <source>
        <dbReference type="Google" id="ProtNLM"/>
    </source>
</evidence>
<feature type="compositionally biased region" description="Low complexity" evidence="1">
    <location>
        <begin position="24"/>
        <end position="33"/>
    </location>
</feature>
<feature type="region of interest" description="Disordered" evidence="1">
    <location>
        <begin position="1"/>
        <end position="53"/>
    </location>
</feature>
<dbReference type="SUPFAM" id="SSF52047">
    <property type="entry name" value="RNI-like"/>
    <property type="match status" value="1"/>
</dbReference>
<dbReference type="Ensembl" id="ENSCAFT00030044260.1">
    <property type="protein sequence ID" value="ENSCAFP00030038626.1"/>
    <property type="gene ID" value="ENSCAFG00030024058.1"/>
</dbReference>
<sequence length="440" mass="45926">MSASAGGPCQRSGERGEQLEEEAAAAGRLAGAPEAEECPDVDSDSDREMEGIQGPGELLKDTLYLRSCQAHSVVPASRFLHLGSTPELNLRHRGLGPQGAQALASALTSNPYVKRLDLRDNGLCGAGVEALAGALSKSSSIYDVDLSDNQMGVVGAQAVCAALMVNPTMQKVQLAGNGLEEHAAQYLAELLLAHTGLKSLDLSYNQLNDQAGEMLGPALAENTGLTELNISWNHLRGPGAVAFARGLEANIFLRVLDISYNGFGDPGASAVGEALKTNNVLEELNMSNNRISAVGALSLGLGLRVNQTLRILVVSASLMGEAPAQTCLCMSTQIPPLVVGYTGSRAQRREGGLLASSYDHFFPLPFSHPPSSNIHALLQTLPHPSFPPSGITTPLSCPYSFSAHRVSPGVLLAMLRPTGGLVCSPGVPFLQGCSGVGMAK</sequence>
<dbReference type="InterPro" id="IPR032675">
    <property type="entry name" value="LRR_dom_sf"/>
</dbReference>
<dbReference type="Gene3D" id="3.80.10.10">
    <property type="entry name" value="Ribonuclease Inhibitor"/>
    <property type="match status" value="1"/>
</dbReference>
<reference evidence="2" key="1">
    <citation type="submission" date="2019-03" db="EMBL/GenBank/DDBJ databases">
        <authorList>
            <person name="Warren W.C."/>
            <person name="Johnson G.S."/>
        </authorList>
    </citation>
    <scope>NUCLEOTIDE SEQUENCE [LARGE SCALE GENOMIC DNA]</scope>
    <source>
        <strain evidence="2">Basenji</strain>
    </source>
</reference>
<accession>A0A8C0PBL0</accession>
<feature type="compositionally biased region" description="Acidic residues" evidence="1">
    <location>
        <begin position="34"/>
        <end position="43"/>
    </location>
</feature>
<dbReference type="Proteomes" id="UP000694429">
    <property type="component" value="Chromosome 26"/>
</dbReference>
<organism evidence="2 3">
    <name type="scientific">Canis lupus familiaris</name>
    <name type="common">Dog</name>
    <name type="synonym">Canis familiaris</name>
    <dbReference type="NCBI Taxonomy" id="9615"/>
    <lineage>
        <taxon>Eukaryota</taxon>
        <taxon>Metazoa</taxon>
        <taxon>Chordata</taxon>
        <taxon>Craniata</taxon>
        <taxon>Vertebrata</taxon>
        <taxon>Euteleostomi</taxon>
        <taxon>Mammalia</taxon>
        <taxon>Eutheria</taxon>
        <taxon>Laurasiatheria</taxon>
        <taxon>Carnivora</taxon>
        <taxon>Caniformia</taxon>
        <taxon>Canidae</taxon>
        <taxon>Canis</taxon>
    </lineage>
</organism>
<proteinExistence type="predicted"/>
<protein>
    <recommendedName>
        <fullName evidence="4">Leucine rich repeat containing 74B</fullName>
    </recommendedName>
</protein>